<dbReference type="Pfam" id="PF20150">
    <property type="entry name" value="2EXR"/>
    <property type="match status" value="1"/>
</dbReference>
<evidence type="ECO:0000259" key="1">
    <source>
        <dbReference type="Pfam" id="PF20150"/>
    </source>
</evidence>
<proteinExistence type="predicted"/>
<dbReference type="PANTHER" id="PTHR35910">
    <property type="entry name" value="2EXR DOMAIN-CONTAINING PROTEIN"/>
    <property type="match status" value="1"/>
</dbReference>
<accession>A0AAE0D9B7</accession>
<name>A0AAE0D9B7_COLKA</name>
<reference evidence="2" key="1">
    <citation type="submission" date="2023-02" db="EMBL/GenBank/DDBJ databases">
        <title>Colletotrichum kahawae CIFC_Que2 genome sequencing and assembly.</title>
        <authorList>
            <person name="Baroncelli R."/>
        </authorList>
    </citation>
    <scope>NUCLEOTIDE SEQUENCE</scope>
    <source>
        <strain evidence="2">CIFC_Que2</strain>
    </source>
</reference>
<dbReference type="InterPro" id="IPR045518">
    <property type="entry name" value="2EXR"/>
</dbReference>
<keyword evidence="3" id="KW-1185">Reference proteome</keyword>
<organism evidence="2 3">
    <name type="scientific">Colletotrichum kahawae</name>
    <name type="common">Coffee berry disease fungus</name>
    <dbReference type="NCBI Taxonomy" id="34407"/>
    <lineage>
        <taxon>Eukaryota</taxon>
        <taxon>Fungi</taxon>
        <taxon>Dikarya</taxon>
        <taxon>Ascomycota</taxon>
        <taxon>Pezizomycotina</taxon>
        <taxon>Sordariomycetes</taxon>
        <taxon>Hypocreomycetidae</taxon>
        <taxon>Glomerellales</taxon>
        <taxon>Glomerellaceae</taxon>
        <taxon>Colletotrichum</taxon>
        <taxon>Colletotrichum gloeosporioides species complex</taxon>
    </lineage>
</organism>
<evidence type="ECO:0000313" key="3">
    <source>
        <dbReference type="Proteomes" id="UP001281614"/>
    </source>
</evidence>
<feature type="domain" description="2EXR" evidence="1">
    <location>
        <begin position="81"/>
        <end position="167"/>
    </location>
</feature>
<comment type="caution">
    <text evidence="2">The sequence shown here is derived from an EMBL/GenBank/DDBJ whole genome shotgun (WGS) entry which is preliminary data.</text>
</comment>
<protein>
    <recommendedName>
        <fullName evidence="1">2EXR domain-containing protein</fullName>
    </recommendedName>
</protein>
<gene>
    <name evidence="2" type="ORF">CKAH01_01009</name>
</gene>
<dbReference type="Proteomes" id="UP001281614">
    <property type="component" value="Unassembled WGS sequence"/>
</dbReference>
<sequence>MINLIEAASNTVAKQCEVITRMTHALATQGALSASQTIDLSEIQKTVSKTIESQASTIQRLAEVRAASKCNFGRTMPATTFPRFSQLPLEVRKLVWEMALPDARVFMPYQNDQDQITLCFTSEHKTPTMRAACKEAWLVTEKNGRFAFGYKHTRAHGFWFNPRRDIVFVQHDSISEGVESAIKAAHTQNIALEWHNFTSERSCISEMDWVRDKLKCRKVVVTTRPQLWDNISSVHDAQLFKLLDRDYVFIDDNHRFQDYVYDDDEDDDDERDDDEGDRRVTWARLKKILEKIQSRRLQSQDRRLVFEGMELLFNKRK</sequence>
<dbReference type="PANTHER" id="PTHR35910:SF6">
    <property type="entry name" value="2EXR DOMAIN-CONTAINING PROTEIN"/>
    <property type="match status" value="1"/>
</dbReference>
<dbReference type="EMBL" id="VYYT01000112">
    <property type="protein sequence ID" value="KAK2769402.1"/>
    <property type="molecule type" value="Genomic_DNA"/>
</dbReference>
<dbReference type="AlphaFoldDB" id="A0AAE0D9B7"/>
<evidence type="ECO:0000313" key="2">
    <source>
        <dbReference type="EMBL" id="KAK2769402.1"/>
    </source>
</evidence>